<dbReference type="EMBL" id="GG698477">
    <property type="protein sequence ID" value="EGD92449.1"/>
    <property type="molecule type" value="Genomic_DNA"/>
</dbReference>
<feature type="compositionally biased region" description="Acidic residues" evidence="1">
    <location>
        <begin position="48"/>
        <end position="58"/>
    </location>
</feature>
<sequence>MALQRNALARWSSRAEAARWRRQRGWPLVRISQKRTRPQGYFDRYDDGRDEESAEDEIEHYKKHDGIRASDYLEASTPRPGSSEAQSFDVDVPEHYSIDSKPGGPLLLQRN</sequence>
<feature type="region of interest" description="Disordered" evidence="1">
    <location>
        <begin position="37"/>
        <end position="111"/>
    </location>
</feature>
<evidence type="ECO:0000256" key="1">
    <source>
        <dbReference type="SAM" id="MobiDB-lite"/>
    </source>
</evidence>
<accession>F2RMA0</accession>
<proteinExistence type="predicted"/>
<evidence type="ECO:0000313" key="3">
    <source>
        <dbReference type="Proteomes" id="UP000009172"/>
    </source>
</evidence>
<dbReference type="Proteomes" id="UP000009172">
    <property type="component" value="Unassembled WGS sequence"/>
</dbReference>
<keyword evidence="3" id="KW-1185">Reference proteome</keyword>
<organism evidence="2 3">
    <name type="scientific">Trichophyton tonsurans (strain CBS 112818)</name>
    <name type="common">Scalp ringworm fungus</name>
    <dbReference type="NCBI Taxonomy" id="647933"/>
    <lineage>
        <taxon>Eukaryota</taxon>
        <taxon>Fungi</taxon>
        <taxon>Dikarya</taxon>
        <taxon>Ascomycota</taxon>
        <taxon>Pezizomycotina</taxon>
        <taxon>Eurotiomycetes</taxon>
        <taxon>Eurotiomycetidae</taxon>
        <taxon>Onygenales</taxon>
        <taxon>Arthrodermataceae</taxon>
        <taxon>Trichophyton</taxon>
    </lineage>
</organism>
<name>F2RMA0_TRIT1</name>
<dbReference type="HOGENOM" id="CLU_2160235_0_0_1"/>
<dbReference type="AlphaFoldDB" id="F2RMA0"/>
<gene>
    <name evidence="2" type="ORF">TESG_08232</name>
</gene>
<reference evidence="3" key="1">
    <citation type="journal article" date="2012" name="MBio">
        <title>Comparative genome analysis of Trichophyton rubrum and related dermatophytes reveals candidate genes involved in infection.</title>
        <authorList>
            <person name="Martinez D.A."/>
            <person name="Oliver B.G."/>
            <person name="Graeser Y."/>
            <person name="Goldberg J.M."/>
            <person name="Li W."/>
            <person name="Martinez-Rossi N.M."/>
            <person name="Monod M."/>
            <person name="Shelest E."/>
            <person name="Barton R.C."/>
            <person name="Birch E."/>
            <person name="Brakhage A.A."/>
            <person name="Chen Z."/>
            <person name="Gurr S.J."/>
            <person name="Heiman D."/>
            <person name="Heitman J."/>
            <person name="Kosti I."/>
            <person name="Rossi A."/>
            <person name="Saif S."/>
            <person name="Samalova M."/>
            <person name="Saunders C.W."/>
            <person name="Shea T."/>
            <person name="Summerbell R.C."/>
            <person name="Xu J."/>
            <person name="Young S."/>
            <person name="Zeng Q."/>
            <person name="Birren B.W."/>
            <person name="Cuomo C.A."/>
            <person name="White T.C."/>
        </authorList>
    </citation>
    <scope>NUCLEOTIDE SEQUENCE [LARGE SCALE GENOMIC DNA]</scope>
    <source>
        <strain evidence="3">CBS 112818</strain>
    </source>
</reference>
<protein>
    <submittedName>
        <fullName evidence="2">Uncharacterized protein</fullName>
    </submittedName>
</protein>
<feature type="compositionally biased region" description="Basic and acidic residues" evidence="1">
    <location>
        <begin position="59"/>
        <end position="68"/>
    </location>
</feature>
<evidence type="ECO:0000313" key="2">
    <source>
        <dbReference type="EMBL" id="EGD92449.1"/>
    </source>
</evidence>